<keyword evidence="12" id="KW-1185">Reference proteome</keyword>
<evidence type="ECO:0000256" key="3">
    <source>
        <dbReference type="ARBA" id="ARBA00022853"/>
    </source>
</evidence>
<evidence type="ECO:0000256" key="5">
    <source>
        <dbReference type="ARBA" id="ARBA00023117"/>
    </source>
</evidence>
<dbReference type="PROSITE" id="PS50014">
    <property type="entry name" value="BROMODOMAIN_2"/>
    <property type="match status" value="1"/>
</dbReference>
<dbReference type="FunFam" id="1.20.920.10:FF:000052">
    <property type="entry name" value="Chromatin structure-remodeling complex subunit snf21"/>
    <property type="match status" value="1"/>
</dbReference>
<dbReference type="GO" id="GO:0006338">
    <property type="term" value="P:chromatin remodeling"/>
    <property type="evidence" value="ECO:0007669"/>
    <property type="project" value="InterPro"/>
</dbReference>
<comment type="caution">
    <text evidence="11">The sequence shown here is derived from an EMBL/GenBank/DDBJ whole genome shotgun (WGS) entry which is preliminary data.</text>
</comment>
<dbReference type="GO" id="GO:0016586">
    <property type="term" value="C:RSC-type complex"/>
    <property type="evidence" value="ECO:0007669"/>
    <property type="project" value="InterPro"/>
</dbReference>
<feature type="region of interest" description="Disordered" evidence="9">
    <location>
        <begin position="349"/>
        <end position="403"/>
    </location>
</feature>
<protein>
    <recommendedName>
        <fullName evidence="10">Bromo domain-containing protein</fullName>
    </recommendedName>
</protein>
<feature type="compositionally biased region" description="Basic residues" evidence="9">
    <location>
        <begin position="182"/>
        <end position="192"/>
    </location>
</feature>
<dbReference type="SUPFAM" id="SSF47370">
    <property type="entry name" value="Bromodomain"/>
    <property type="match status" value="1"/>
</dbReference>
<evidence type="ECO:0000259" key="10">
    <source>
        <dbReference type="PROSITE" id="PS50014"/>
    </source>
</evidence>
<evidence type="ECO:0000256" key="8">
    <source>
        <dbReference type="PROSITE-ProRule" id="PRU00035"/>
    </source>
</evidence>
<dbReference type="GO" id="GO:0003682">
    <property type="term" value="F:chromatin binding"/>
    <property type="evidence" value="ECO:0007669"/>
    <property type="project" value="TreeGrafter"/>
</dbReference>
<dbReference type="PANTHER" id="PTHR16062:SF19">
    <property type="entry name" value="PROTEIN POLYBROMO-1"/>
    <property type="match status" value="1"/>
</dbReference>
<evidence type="ECO:0000256" key="1">
    <source>
        <dbReference type="ARBA" id="ARBA00004123"/>
    </source>
</evidence>
<keyword evidence="5 8" id="KW-0103">Bromodomain</keyword>
<reference evidence="11" key="1">
    <citation type="submission" date="2021-07" db="EMBL/GenBank/DDBJ databases">
        <authorList>
            <person name="Branca A.L. A."/>
        </authorList>
    </citation>
    <scope>NUCLEOTIDE SEQUENCE</scope>
</reference>
<dbReference type="Pfam" id="PF14619">
    <property type="entry name" value="SnAC"/>
    <property type="match status" value="1"/>
</dbReference>
<dbReference type="Pfam" id="PF00439">
    <property type="entry name" value="Bromodomain"/>
    <property type="match status" value="1"/>
</dbReference>
<evidence type="ECO:0000313" key="12">
    <source>
        <dbReference type="Proteomes" id="UP001153618"/>
    </source>
</evidence>
<keyword evidence="4" id="KW-0805">Transcription regulation</keyword>
<name>A0A9W4I956_PENOL</name>
<organism evidence="11 12">
    <name type="scientific">Penicillium olsonii</name>
    <dbReference type="NCBI Taxonomy" id="99116"/>
    <lineage>
        <taxon>Eukaryota</taxon>
        <taxon>Fungi</taxon>
        <taxon>Dikarya</taxon>
        <taxon>Ascomycota</taxon>
        <taxon>Pezizomycotina</taxon>
        <taxon>Eurotiomycetes</taxon>
        <taxon>Eurotiomycetidae</taxon>
        <taxon>Eurotiales</taxon>
        <taxon>Aspergillaceae</taxon>
        <taxon>Penicillium</taxon>
    </lineage>
</organism>
<keyword evidence="3" id="KW-0156">Chromatin regulator</keyword>
<evidence type="ECO:0000313" key="11">
    <source>
        <dbReference type="EMBL" id="CAG8264326.1"/>
    </source>
</evidence>
<evidence type="ECO:0000256" key="2">
    <source>
        <dbReference type="ARBA" id="ARBA00022737"/>
    </source>
</evidence>
<dbReference type="PRINTS" id="PR00503">
    <property type="entry name" value="BROMODOMAIN"/>
</dbReference>
<evidence type="ECO:0000256" key="9">
    <source>
        <dbReference type="SAM" id="MobiDB-lite"/>
    </source>
</evidence>
<dbReference type="InterPro" id="IPR037382">
    <property type="entry name" value="Rsc/polybromo"/>
</dbReference>
<feature type="domain" description="Bromo" evidence="10">
    <location>
        <begin position="257"/>
        <end position="327"/>
    </location>
</feature>
<dbReference type="Proteomes" id="UP001153618">
    <property type="component" value="Unassembled WGS sequence"/>
</dbReference>
<proteinExistence type="predicted"/>
<dbReference type="GO" id="GO:0042393">
    <property type="term" value="F:histone binding"/>
    <property type="evidence" value="ECO:0007669"/>
    <property type="project" value="InterPro"/>
</dbReference>
<dbReference type="InterPro" id="IPR029295">
    <property type="entry name" value="SnAC"/>
</dbReference>
<dbReference type="PANTHER" id="PTHR16062">
    <property type="entry name" value="SWI/SNF-RELATED"/>
    <property type="match status" value="1"/>
</dbReference>
<sequence length="403" mass="45756">MDGKVIQAGKFDNKSTNEERDALLRTLLDTAEAAENIGDHDEMDDDEMNEIMARSEEEIPIFQEVDRQRIASDTYGPGHRYPRLMCEQELPEIYMQEDNPVTEEIEVEVTGRGARERKITKYDDGLTEEQWLMAVDADDDTIEDAIARKEARVERRKSNKLGQGEDSSPEPSIIDDDETPQKQKRRRGPPPKRKAEEIVEETPQPKRKRGRQPKVPDTLNPTDRANLNRILETVIQSLIDMEAEVQPEGSDSEEGPMIRAIIDPFMKPPPRNYYPDYYMIIQNPIAIDNIQKKIKRNDYQNLKSFRNDIHLLCQNARTYNEDGSILFQDANDIEALSELRRLTEAHPELGGFEDQPADNSAGFASGAETPLGGGTPGQPKLKLTFNNPNRDSPSNGAEFGFDQ</sequence>
<evidence type="ECO:0000256" key="4">
    <source>
        <dbReference type="ARBA" id="ARBA00023015"/>
    </source>
</evidence>
<dbReference type="Gene3D" id="1.20.920.10">
    <property type="entry name" value="Bromodomain-like"/>
    <property type="match status" value="1"/>
</dbReference>
<keyword evidence="2" id="KW-0677">Repeat</keyword>
<feature type="compositionally biased region" description="Polar residues" evidence="9">
    <location>
        <begin position="384"/>
        <end position="395"/>
    </location>
</feature>
<evidence type="ECO:0000256" key="7">
    <source>
        <dbReference type="ARBA" id="ARBA00023242"/>
    </source>
</evidence>
<dbReference type="OrthoDB" id="5857104at2759"/>
<comment type="subcellular location">
    <subcellularLocation>
        <location evidence="1">Nucleus</location>
    </subcellularLocation>
</comment>
<gene>
    <name evidence="11" type="ORF">POLS_LOCUS9078</name>
</gene>
<dbReference type="InterPro" id="IPR036427">
    <property type="entry name" value="Bromodomain-like_sf"/>
</dbReference>
<dbReference type="EMBL" id="CAJVOS010000082">
    <property type="protein sequence ID" value="CAG8264326.1"/>
    <property type="molecule type" value="Genomic_DNA"/>
</dbReference>
<accession>A0A9W4I956</accession>
<dbReference type="SMART" id="SM01314">
    <property type="entry name" value="SnAC"/>
    <property type="match status" value="1"/>
</dbReference>
<feature type="region of interest" description="Disordered" evidence="9">
    <location>
        <begin position="152"/>
        <end position="223"/>
    </location>
</feature>
<dbReference type="SMART" id="SM00297">
    <property type="entry name" value="BROMO"/>
    <property type="match status" value="1"/>
</dbReference>
<dbReference type="InterPro" id="IPR001487">
    <property type="entry name" value="Bromodomain"/>
</dbReference>
<dbReference type="AlphaFoldDB" id="A0A9W4I956"/>
<dbReference type="GO" id="GO:0006368">
    <property type="term" value="P:transcription elongation by RNA polymerase II"/>
    <property type="evidence" value="ECO:0007669"/>
    <property type="project" value="TreeGrafter"/>
</dbReference>
<keyword evidence="7" id="KW-0539">Nucleus</keyword>
<keyword evidence="6" id="KW-0804">Transcription</keyword>
<evidence type="ECO:0000256" key="6">
    <source>
        <dbReference type="ARBA" id="ARBA00023163"/>
    </source>
</evidence>